<dbReference type="InterPro" id="IPR018625">
    <property type="entry name" value="Pet100"/>
</dbReference>
<proteinExistence type="predicted"/>
<gene>
    <name evidence="1" type="ORF">TCMB3V08_LOCUS2204</name>
</gene>
<dbReference type="InterPro" id="IPR036397">
    <property type="entry name" value="RNaseH_sf"/>
</dbReference>
<evidence type="ECO:0000313" key="1">
    <source>
        <dbReference type="EMBL" id="CAD7569468.1"/>
    </source>
</evidence>
<name>A0A7R9IZ45_TIMCA</name>
<sequence length="294" mass="34118">MEDIGFKFIRRKRNSLLLDRDDIIAWRHRYLRAIKKHRESNRNIVFTDETWCNSGHTTSKSWMDTTIASSSQARREGLTTGNKLPSGKGGRVILVHAGAELIFHGKKDDDYHDEMDGKMYEKYFREKLLPNIPSNSVIVLDNASIHSTIKEIIPTKSSTKIIIQSWLTSKGVSQFYQFTHIARANKGQTPRRKLMNLVILGKGLKTLTLDLLAYQMGGWKLEVIKMALYMSFPVGMFHYFNQPELFEEWVVKTRRELFPPENMTHKDEIIDCIQKLQEKQDLEMLRLLEGGQKS</sequence>
<dbReference type="PANTHER" id="PTHR33939">
    <property type="entry name" value="PROTEIN CBG22215"/>
    <property type="match status" value="1"/>
</dbReference>
<dbReference type="GO" id="GO:0005739">
    <property type="term" value="C:mitochondrion"/>
    <property type="evidence" value="ECO:0007669"/>
    <property type="project" value="InterPro"/>
</dbReference>
<dbReference type="GO" id="GO:0003676">
    <property type="term" value="F:nucleic acid binding"/>
    <property type="evidence" value="ECO:0007669"/>
    <property type="project" value="InterPro"/>
</dbReference>
<dbReference type="PANTHER" id="PTHR33939:SF1">
    <property type="entry name" value="DUF4371 DOMAIN-CONTAINING PROTEIN"/>
    <property type="match status" value="1"/>
</dbReference>
<dbReference type="Pfam" id="PF09803">
    <property type="entry name" value="Pet100"/>
    <property type="match status" value="1"/>
</dbReference>
<protein>
    <submittedName>
        <fullName evidence="1">(California timema) hypothetical protein</fullName>
    </submittedName>
</protein>
<dbReference type="GO" id="GO:0033617">
    <property type="term" value="P:mitochondrial respiratory chain complex IV assembly"/>
    <property type="evidence" value="ECO:0007669"/>
    <property type="project" value="InterPro"/>
</dbReference>
<dbReference type="EMBL" id="OE179673">
    <property type="protein sequence ID" value="CAD7569468.1"/>
    <property type="molecule type" value="Genomic_DNA"/>
</dbReference>
<dbReference type="Gene3D" id="3.30.420.10">
    <property type="entry name" value="Ribonuclease H-like superfamily/Ribonuclease H"/>
    <property type="match status" value="1"/>
</dbReference>
<accession>A0A7R9IZ45</accession>
<reference evidence="1" key="1">
    <citation type="submission" date="2020-11" db="EMBL/GenBank/DDBJ databases">
        <authorList>
            <person name="Tran Van P."/>
        </authorList>
    </citation>
    <scope>NUCLEOTIDE SEQUENCE</scope>
</reference>
<organism evidence="1">
    <name type="scientific">Timema californicum</name>
    <name type="common">California timema</name>
    <name type="synonym">Walking stick</name>
    <dbReference type="NCBI Taxonomy" id="61474"/>
    <lineage>
        <taxon>Eukaryota</taxon>
        <taxon>Metazoa</taxon>
        <taxon>Ecdysozoa</taxon>
        <taxon>Arthropoda</taxon>
        <taxon>Hexapoda</taxon>
        <taxon>Insecta</taxon>
        <taxon>Pterygota</taxon>
        <taxon>Neoptera</taxon>
        <taxon>Polyneoptera</taxon>
        <taxon>Phasmatodea</taxon>
        <taxon>Timematodea</taxon>
        <taxon>Timematoidea</taxon>
        <taxon>Timematidae</taxon>
        <taxon>Timema</taxon>
    </lineage>
</organism>
<dbReference type="AlphaFoldDB" id="A0A7R9IZ45"/>